<dbReference type="Proteomes" id="UP001595886">
    <property type="component" value="Unassembled WGS sequence"/>
</dbReference>
<gene>
    <name evidence="2" type="ORF">ACFO6Q_02160</name>
</gene>
<evidence type="ECO:0000313" key="2">
    <source>
        <dbReference type="EMBL" id="MFC4819108.1"/>
    </source>
</evidence>
<protein>
    <submittedName>
        <fullName evidence="2">GNAT family N-acetyltransferase</fullName>
    </submittedName>
</protein>
<dbReference type="RefSeq" id="WP_380018852.1">
    <property type="nucleotide sequence ID" value="NZ_JBHSHD010000003.1"/>
</dbReference>
<name>A0ABV9QP55_9GAMM</name>
<dbReference type="EMBL" id="JBHSHD010000003">
    <property type="protein sequence ID" value="MFC4819108.1"/>
    <property type="molecule type" value="Genomic_DNA"/>
</dbReference>
<evidence type="ECO:0000259" key="1">
    <source>
        <dbReference type="Pfam" id="PF13508"/>
    </source>
</evidence>
<feature type="domain" description="N-acetyltransferase" evidence="1">
    <location>
        <begin position="138"/>
        <end position="198"/>
    </location>
</feature>
<dbReference type="Pfam" id="PF13508">
    <property type="entry name" value="Acetyltransf_7"/>
    <property type="match status" value="1"/>
</dbReference>
<organism evidence="2 3">
    <name type="scientific">Dokdonella ginsengisoli</name>
    <dbReference type="NCBI Taxonomy" id="363846"/>
    <lineage>
        <taxon>Bacteria</taxon>
        <taxon>Pseudomonadati</taxon>
        <taxon>Pseudomonadota</taxon>
        <taxon>Gammaproteobacteria</taxon>
        <taxon>Lysobacterales</taxon>
        <taxon>Rhodanobacteraceae</taxon>
        <taxon>Dokdonella</taxon>
    </lineage>
</organism>
<proteinExistence type="predicted"/>
<sequence>MSEVDPALVQAWVGARSIGRGLPLPVPDRGGLRVDTAMPQEHRRYVFACPGEGLRELAQSIREPRVALKLAGTREEMASLLPARWEIAEPGFLMTCERPHAGAAACPDGYRLELRTMQATTQARILTAHGELAASGYAVEYTGVFAYDRIVTEPAHRRRGLGRAVMAALGSARRSAASRPVLVATPEGRTLYASLGWTLHSPWTTALIPDPMP</sequence>
<dbReference type="Gene3D" id="3.40.630.30">
    <property type="match status" value="1"/>
</dbReference>
<dbReference type="InterPro" id="IPR000182">
    <property type="entry name" value="GNAT_dom"/>
</dbReference>
<dbReference type="InterPro" id="IPR016181">
    <property type="entry name" value="Acyl_CoA_acyltransferase"/>
</dbReference>
<dbReference type="SUPFAM" id="SSF55729">
    <property type="entry name" value="Acyl-CoA N-acyltransferases (Nat)"/>
    <property type="match status" value="1"/>
</dbReference>
<accession>A0ABV9QP55</accession>
<comment type="caution">
    <text evidence="2">The sequence shown here is derived from an EMBL/GenBank/DDBJ whole genome shotgun (WGS) entry which is preliminary data.</text>
</comment>
<evidence type="ECO:0000313" key="3">
    <source>
        <dbReference type="Proteomes" id="UP001595886"/>
    </source>
</evidence>
<keyword evidence="3" id="KW-1185">Reference proteome</keyword>
<reference evidence="3" key="1">
    <citation type="journal article" date="2019" name="Int. J. Syst. Evol. Microbiol.">
        <title>The Global Catalogue of Microorganisms (GCM) 10K type strain sequencing project: providing services to taxonomists for standard genome sequencing and annotation.</title>
        <authorList>
            <consortium name="The Broad Institute Genomics Platform"/>
            <consortium name="The Broad Institute Genome Sequencing Center for Infectious Disease"/>
            <person name="Wu L."/>
            <person name="Ma J."/>
        </authorList>
    </citation>
    <scope>NUCLEOTIDE SEQUENCE [LARGE SCALE GENOMIC DNA]</scope>
    <source>
        <strain evidence="3">CCUG 30340</strain>
    </source>
</reference>